<dbReference type="InterPro" id="IPR011603">
    <property type="entry name" value="2oxoglutarate_DH_E1"/>
</dbReference>
<dbReference type="SMART" id="SM00861">
    <property type="entry name" value="Transket_pyr"/>
    <property type="match status" value="1"/>
</dbReference>
<dbReference type="NCBIfam" id="NF008907">
    <property type="entry name" value="PRK12270.1"/>
    <property type="match status" value="1"/>
</dbReference>
<feature type="domain" description="Transketolase-like pyrimidine-binding" evidence="10">
    <location>
        <begin position="717"/>
        <end position="943"/>
    </location>
</feature>
<comment type="similarity">
    <text evidence="2">Belongs to the alpha-ketoglutarate dehydrogenase family.</text>
</comment>
<dbReference type="CDD" id="cd02016">
    <property type="entry name" value="TPP_E1_OGDC_like"/>
    <property type="match status" value="1"/>
</dbReference>
<dbReference type="Pfam" id="PF16870">
    <property type="entry name" value="OxoGdeHyase_C"/>
    <property type="match status" value="1"/>
</dbReference>
<evidence type="ECO:0000256" key="8">
    <source>
        <dbReference type="ARBA" id="ARBA00042984"/>
    </source>
</evidence>
<feature type="compositionally biased region" description="Low complexity" evidence="9">
    <location>
        <begin position="58"/>
        <end position="67"/>
    </location>
</feature>
<accession>A0ABD3N889</accession>
<feature type="compositionally biased region" description="Polar residues" evidence="9">
    <location>
        <begin position="48"/>
        <end position="57"/>
    </location>
</feature>
<protein>
    <recommendedName>
        <fullName evidence="7">2-oxoglutarate dehydrogenase, mitochondrial</fullName>
        <ecNumber evidence="3">1.2.4.2</ecNumber>
    </recommendedName>
    <alternativeName>
        <fullName evidence="8">2-oxoglutarate dehydrogenase complex component E1</fullName>
    </alternativeName>
</protein>
<evidence type="ECO:0000256" key="1">
    <source>
        <dbReference type="ARBA" id="ARBA00001964"/>
    </source>
</evidence>
<comment type="function">
    <text evidence="6">The 2-oxoglutarate dehydrogenase complex catalyzes the overall conversion of 2-oxoglutarate to succinyl-CoA and CO(2). It contains multiple copies of three enzymatic components: 2-oxoglutarate dehydrogenase (E1), dihydrolipoamide succinyltransferase (E2) and lipoamide dehydrogenase (E3).</text>
</comment>
<evidence type="ECO:0000259" key="10">
    <source>
        <dbReference type="SMART" id="SM00861"/>
    </source>
</evidence>
<evidence type="ECO:0000256" key="4">
    <source>
        <dbReference type="ARBA" id="ARBA00023002"/>
    </source>
</evidence>
<dbReference type="Gene3D" id="3.40.50.12470">
    <property type="match status" value="1"/>
</dbReference>
<sequence>MASRALLRAAPLSASSNRSSSLLLLRRRKSDFLPSSRRRHPGLDRTPLATNASPWGHSTTSPSSARAMAAASSAATFSTRSDNFLSASSALYAESMLEMYENDPKSVPESWRLYFEGTADGKGGATSSAEEELSFNQPTIVLSSGNLKNTASVGAALAPDSLGVAHLIRAYQVNGHRSANLDPLKMYTNESFPFRPGNVRSKNDVARGVSEYEDGYADTLTVGFHGFDPAKDLDRELNFKGMHTGGNKGFLEDLTNMPGKVTLRKVVNRLRETYCQTIGVEYMHIGSVHQCNWIRERVESPNFLKVDAEKKKHIFERLCFADTFENFLANKFNTTKRFGLDGGEAIVPALKDAIDRASELGAHSFIIGMPHRGRLNVLANVMRKPMQTIFSEFQGTHYDEESHTKSSLEWGSSGDVKYHLGSSMDRTYPDGRKIHLSLVANPSHLECVNPVVLGKARAKQFYCGDTEEDRRNVVPILLHGDAAFAGQGVVYETMQLAGVDDFNVGGTIHVIVNNQIGFTTNPINSRSTPYASDLGKAFNAPIFHCNGDDPVVVSRALETAIEWRHEWGTDVIIDMICYRRLGHNELDQPMFTQPKLYKAITRHPSTLEIYEKRLIAEGAMTKEEAKEIRDFTLQSYEQDLIASKSYKPKPEDWLSSKWSGFKSPRQHSRRRPTGVDIDILRFVGTKAGEVPEDFRLHRQMVKIFQQRKEMATTGVDIDWGLAEAMAFGTLLLEGNHVRLTGQDVQRGTFSHRHAVVKDQETEAEYTPLNSLAKVVSMSAPLEELRLPDTQAKLTVRNSILSEFAVLGFEHGYSLENPNALILWEAQFGDFVNGAQVMLDQFIAAGEDKWLRQSGLVMLLPHGYDGQGAEHSSCRVERYLQMVEEDPHHIPPMAPDERTQIQKTNWQIVNITTPANYFHCLRRQVHRDFRKPMIVVSPKNLLRNKRCVSTLEDMGPGTIFHRAFDEADPEISDNPGNVKTLVFCTGQIYYELITQREALGCKDVAIVRLEQIAPFAFDKVAKYCAKYDNAEVVWAQQEPKNMGAYAYIAPRMMTATRELNKNEKRPRYVGRMVSSAPATGMSKIHKKEYDDIMNGVFGS</sequence>
<evidence type="ECO:0000256" key="5">
    <source>
        <dbReference type="ARBA" id="ARBA00023052"/>
    </source>
</evidence>
<comment type="cofactor">
    <cofactor evidence="1">
        <name>thiamine diphosphate</name>
        <dbReference type="ChEBI" id="CHEBI:58937"/>
    </cofactor>
</comment>
<proteinExistence type="inferred from homology"/>
<dbReference type="Pfam" id="PF02779">
    <property type="entry name" value="Transket_pyr"/>
    <property type="match status" value="1"/>
</dbReference>
<dbReference type="PIRSF" id="PIRSF000157">
    <property type="entry name" value="Oxoglu_dh_E1"/>
    <property type="match status" value="1"/>
</dbReference>
<dbReference type="InterPro" id="IPR042179">
    <property type="entry name" value="KGD_C_sf"/>
</dbReference>
<dbReference type="EMBL" id="JALLAZ020001580">
    <property type="protein sequence ID" value="KAL3772323.1"/>
    <property type="molecule type" value="Genomic_DNA"/>
</dbReference>
<dbReference type="InterPro" id="IPR031717">
    <property type="entry name" value="ODO-1/KGD_C"/>
</dbReference>
<evidence type="ECO:0000313" key="12">
    <source>
        <dbReference type="Proteomes" id="UP001530315"/>
    </source>
</evidence>
<dbReference type="AlphaFoldDB" id="A0ABD3N889"/>
<dbReference type="Proteomes" id="UP001530315">
    <property type="component" value="Unassembled WGS sequence"/>
</dbReference>
<evidence type="ECO:0000256" key="2">
    <source>
        <dbReference type="ARBA" id="ARBA00006936"/>
    </source>
</evidence>
<dbReference type="Gene3D" id="3.40.50.970">
    <property type="match status" value="1"/>
</dbReference>
<dbReference type="PANTHER" id="PTHR23152:SF4">
    <property type="entry name" value="2-OXOADIPATE DEHYDROGENASE COMPLEX COMPONENT E1"/>
    <property type="match status" value="1"/>
</dbReference>
<keyword evidence="4" id="KW-0560">Oxidoreductase</keyword>
<organism evidence="11 12">
    <name type="scientific">Stephanodiscus triporus</name>
    <dbReference type="NCBI Taxonomy" id="2934178"/>
    <lineage>
        <taxon>Eukaryota</taxon>
        <taxon>Sar</taxon>
        <taxon>Stramenopiles</taxon>
        <taxon>Ochrophyta</taxon>
        <taxon>Bacillariophyta</taxon>
        <taxon>Coscinodiscophyceae</taxon>
        <taxon>Thalassiosirophycidae</taxon>
        <taxon>Stephanodiscales</taxon>
        <taxon>Stephanodiscaceae</taxon>
        <taxon>Stephanodiscus</taxon>
    </lineage>
</organism>
<evidence type="ECO:0000256" key="7">
    <source>
        <dbReference type="ARBA" id="ARBA00040267"/>
    </source>
</evidence>
<name>A0ABD3N889_9STRA</name>
<keyword evidence="12" id="KW-1185">Reference proteome</keyword>
<dbReference type="Gene3D" id="1.10.287.1150">
    <property type="entry name" value="TPP helical domain"/>
    <property type="match status" value="1"/>
</dbReference>
<feature type="region of interest" description="Disordered" evidence="9">
    <location>
        <begin position="34"/>
        <end position="67"/>
    </location>
</feature>
<dbReference type="GO" id="GO:0004591">
    <property type="term" value="F:oxoglutarate dehydrogenase (succinyl-transferring) activity"/>
    <property type="evidence" value="ECO:0007669"/>
    <property type="project" value="UniProtKB-EC"/>
</dbReference>
<gene>
    <name evidence="11" type="ORF">ACHAW5_010909</name>
</gene>
<dbReference type="Pfam" id="PF16078">
    <property type="entry name" value="2-oxogl_dehyd_N"/>
    <property type="match status" value="1"/>
</dbReference>
<dbReference type="NCBIfam" id="NF006914">
    <property type="entry name" value="PRK09404.1"/>
    <property type="match status" value="1"/>
</dbReference>
<dbReference type="InterPro" id="IPR005475">
    <property type="entry name" value="Transketolase-like_Pyr-bd"/>
</dbReference>
<dbReference type="PANTHER" id="PTHR23152">
    <property type="entry name" value="2-OXOGLUTARATE DEHYDROGENASE"/>
    <property type="match status" value="1"/>
</dbReference>
<dbReference type="NCBIfam" id="TIGR00239">
    <property type="entry name" value="2oxo_dh_E1"/>
    <property type="match status" value="1"/>
</dbReference>
<dbReference type="InterPro" id="IPR032106">
    <property type="entry name" value="2-oxogl_dehyd_N"/>
</dbReference>
<dbReference type="Gene3D" id="3.40.50.11610">
    <property type="entry name" value="Multifunctional 2-oxoglutarate metabolism enzyme, C-terminal domain"/>
    <property type="match status" value="1"/>
</dbReference>
<dbReference type="InterPro" id="IPR001017">
    <property type="entry name" value="DH_E1"/>
</dbReference>
<evidence type="ECO:0000256" key="3">
    <source>
        <dbReference type="ARBA" id="ARBA00012280"/>
    </source>
</evidence>
<dbReference type="FunFam" id="3.40.50.12470:FF:000003">
    <property type="entry name" value="2-oxoglutarate dehydrogenase E1 component"/>
    <property type="match status" value="1"/>
</dbReference>
<comment type="caution">
    <text evidence="11">The sequence shown here is derived from an EMBL/GenBank/DDBJ whole genome shotgun (WGS) entry which is preliminary data.</text>
</comment>
<reference evidence="11 12" key="1">
    <citation type="submission" date="2024-10" db="EMBL/GenBank/DDBJ databases">
        <title>Updated reference genomes for cyclostephanoid diatoms.</title>
        <authorList>
            <person name="Roberts W.R."/>
            <person name="Alverson A.J."/>
        </authorList>
    </citation>
    <scope>NUCLEOTIDE SEQUENCE [LARGE SCALE GENOMIC DNA]</scope>
    <source>
        <strain evidence="11 12">AJA276-08</strain>
    </source>
</reference>
<evidence type="ECO:0000256" key="9">
    <source>
        <dbReference type="SAM" id="MobiDB-lite"/>
    </source>
</evidence>
<dbReference type="EC" id="1.2.4.2" evidence="3"/>
<dbReference type="Pfam" id="PF00676">
    <property type="entry name" value="E1_dh"/>
    <property type="match status" value="1"/>
</dbReference>
<evidence type="ECO:0000256" key="6">
    <source>
        <dbReference type="ARBA" id="ARBA00037426"/>
    </source>
</evidence>
<dbReference type="InterPro" id="IPR029061">
    <property type="entry name" value="THDP-binding"/>
</dbReference>
<keyword evidence="5" id="KW-0786">Thiamine pyrophosphate</keyword>
<evidence type="ECO:0000313" key="11">
    <source>
        <dbReference type="EMBL" id="KAL3772323.1"/>
    </source>
</evidence>
<dbReference type="SUPFAM" id="SSF52518">
    <property type="entry name" value="Thiamin diphosphate-binding fold (THDP-binding)"/>
    <property type="match status" value="2"/>
</dbReference>